<dbReference type="AlphaFoldDB" id="A0A4Y2Q971"/>
<gene>
    <name evidence="2" type="ORF">AVEN_164465_1</name>
</gene>
<sequence>MADFSHRGPFVAWSSRGWPSSHRRLPSSFIGLVVRDLKCMLSKYYIIIVGHQSQPSTCRWRCHRQWRQRTKRRRTVEKRRRRGGRRKPNDFGFFPDENRRRRCAIQKPI</sequence>
<name>A0A4Y2Q971_ARAVE</name>
<keyword evidence="3" id="KW-1185">Reference proteome</keyword>
<evidence type="ECO:0000313" key="2">
    <source>
        <dbReference type="EMBL" id="GBN59961.1"/>
    </source>
</evidence>
<protein>
    <submittedName>
        <fullName evidence="2">Uncharacterized protein</fullName>
    </submittedName>
</protein>
<feature type="compositionally biased region" description="Basic residues" evidence="1">
    <location>
        <begin position="71"/>
        <end position="86"/>
    </location>
</feature>
<evidence type="ECO:0000256" key="1">
    <source>
        <dbReference type="SAM" id="MobiDB-lite"/>
    </source>
</evidence>
<feature type="region of interest" description="Disordered" evidence="1">
    <location>
        <begin position="71"/>
        <end position="96"/>
    </location>
</feature>
<dbReference type="EMBL" id="BGPR01013282">
    <property type="protein sequence ID" value="GBN59961.1"/>
    <property type="molecule type" value="Genomic_DNA"/>
</dbReference>
<comment type="caution">
    <text evidence="2">The sequence shown here is derived from an EMBL/GenBank/DDBJ whole genome shotgun (WGS) entry which is preliminary data.</text>
</comment>
<proteinExistence type="predicted"/>
<evidence type="ECO:0000313" key="3">
    <source>
        <dbReference type="Proteomes" id="UP000499080"/>
    </source>
</evidence>
<organism evidence="2 3">
    <name type="scientific">Araneus ventricosus</name>
    <name type="common">Orbweaver spider</name>
    <name type="synonym">Epeira ventricosa</name>
    <dbReference type="NCBI Taxonomy" id="182803"/>
    <lineage>
        <taxon>Eukaryota</taxon>
        <taxon>Metazoa</taxon>
        <taxon>Ecdysozoa</taxon>
        <taxon>Arthropoda</taxon>
        <taxon>Chelicerata</taxon>
        <taxon>Arachnida</taxon>
        <taxon>Araneae</taxon>
        <taxon>Araneomorphae</taxon>
        <taxon>Entelegynae</taxon>
        <taxon>Araneoidea</taxon>
        <taxon>Araneidae</taxon>
        <taxon>Araneus</taxon>
    </lineage>
</organism>
<accession>A0A4Y2Q971</accession>
<reference evidence="2 3" key="1">
    <citation type="journal article" date="2019" name="Sci. Rep.">
        <title>Orb-weaving spider Araneus ventricosus genome elucidates the spidroin gene catalogue.</title>
        <authorList>
            <person name="Kono N."/>
            <person name="Nakamura H."/>
            <person name="Ohtoshi R."/>
            <person name="Moran D.A.P."/>
            <person name="Shinohara A."/>
            <person name="Yoshida Y."/>
            <person name="Fujiwara M."/>
            <person name="Mori M."/>
            <person name="Tomita M."/>
            <person name="Arakawa K."/>
        </authorList>
    </citation>
    <scope>NUCLEOTIDE SEQUENCE [LARGE SCALE GENOMIC DNA]</scope>
</reference>
<dbReference type="Proteomes" id="UP000499080">
    <property type="component" value="Unassembled WGS sequence"/>
</dbReference>